<evidence type="ECO:0000256" key="6">
    <source>
        <dbReference type="ARBA" id="ARBA00022692"/>
    </source>
</evidence>
<comment type="cofactor">
    <cofactor evidence="1">
        <name>Zn(2+)</name>
        <dbReference type="ChEBI" id="CHEBI:29105"/>
    </cofactor>
</comment>
<evidence type="ECO:0000256" key="8">
    <source>
        <dbReference type="ARBA" id="ARBA00022801"/>
    </source>
</evidence>
<keyword evidence="4" id="KW-1003">Cell membrane</keyword>
<keyword evidence="8" id="KW-0378">Hydrolase</keyword>
<keyword evidence="7" id="KW-0479">Metal-binding</keyword>
<dbReference type="AlphaFoldDB" id="A0A4R6Y5L7"/>
<gene>
    <name evidence="14" type="ORF">DFR44_11736</name>
</gene>
<dbReference type="PANTHER" id="PTHR35864">
    <property type="entry name" value="ZINC METALLOPROTEASE MJ0611-RELATED"/>
    <property type="match status" value="1"/>
</dbReference>
<dbReference type="RefSeq" id="WP_246012087.1">
    <property type="nucleotide sequence ID" value="NZ_SNZE01000017.1"/>
</dbReference>
<protein>
    <submittedName>
        <fullName evidence="14">Zn-dependent protease</fullName>
    </submittedName>
</protein>
<dbReference type="InterPro" id="IPR044537">
    <property type="entry name" value="Rip2-like"/>
</dbReference>
<evidence type="ECO:0000256" key="2">
    <source>
        <dbReference type="ARBA" id="ARBA00004651"/>
    </source>
</evidence>
<dbReference type="GO" id="GO:0046872">
    <property type="term" value="F:metal ion binding"/>
    <property type="evidence" value="ECO:0007669"/>
    <property type="project" value="UniProtKB-KW"/>
</dbReference>
<evidence type="ECO:0000256" key="4">
    <source>
        <dbReference type="ARBA" id="ARBA00022475"/>
    </source>
</evidence>
<feature type="transmembrane region" description="Helical" evidence="13">
    <location>
        <begin position="12"/>
        <end position="33"/>
    </location>
</feature>
<proteinExistence type="inferred from homology"/>
<dbReference type="CDD" id="cd06158">
    <property type="entry name" value="S2P-M50_like_1"/>
    <property type="match status" value="1"/>
</dbReference>
<feature type="transmembrane region" description="Helical" evidence="13">
    <location>
        <begin position="99"/>
        <end position="126"/>
    </location>
</feature>
<comment type="subcellular location">
    <subcellularLocation>
        <location evidence="2">Cell membrane</location>
        <topology evidence="2">Multi-pass membrane protein</topology>
    </subcellularLocation>
</comment>
<evidence type="ECO:0000313" key="14">
    <source>
        <dbReference type="EMBL" id="TDR30757.1"/>
    </source>
</evidence>
<organism evidence="14 15">
    <name type="scientific">Hydromonas duriensis</name>
    <dbReference type="NCBI Taxonomy" id="1527608"/>
    <lineage>
        <taxon>Bacteria</taxon>
        <taxon>Pseudomonadati</taxon>
        <taxon>Pseudomonadota</taxon>
        <taxon>Betaproteobacteria</taxon>
        <taxon>Burkholderiales</taxon>
        <taxon>Burkholderiaceae</taxon>
        <taxon>Hydromonas</taxon>
    </lineage>
</organism>
<evidence type="ECO:0000256" key="3">
    <source>
        <dbReference type="ARBA" id="ARBA00007931"/>
    </source>
</evidence>
<keyword evidence="10 13" id="KW-1133">Transmembrane helix</keyword>
<evidence type="ECO:0000256" key="10">
    <source>
        <dbReference type="ARBA" id="ARBA00022989"/>
    </source>
</evidence>
<dbReference type="GO" id="GO:0006508">
    <property type="term" value="P:proteolysis"/>
    <property type="evidence" value="ECO:0007669"/>
    <property type="project" value="UniProtKB-KW"/>
</dbReference>
<evidence type="ECO:0000256" key="13">
    <source>
        <dbReference type="SAM" id="Phobius"/>
    </source>
</evidence>
<dbReference type="EMBL" id="SNZE01000017">
    <property type="protein sequence ID" value="TDR30757.1"/>
    <property type="molecule type" value="Genomic_DNA"/>
</dbReference>
<evidence type="ECO:0000256" key="12">
    <source>
        <dbReference type="ARBA" id="ARBA00023136"/>
    </source>
</evidence>
<dbReference type="PANTHER" id="PTHR35864:SF1">
    <property type="entry name" value="ZINC METALLOPROTEASE YWHC-RELATED"/>
    <property type="match status" value="1"/>
</dbReference>
<evidence type="ECO:0000313" key="15">
    <source>
        <dbReference type="Proteomes" id="UP000294480"/>
    </source>
</evidence>
<dbReference type="GO" id="GO:0008237">
    <property type="term" value="F:metallopeptidase activity"/>
    <property type="evidence" value="ECO:0007669"/>
    <property type="project" value="UniProtKB-KW"/>
</dbReference>
<comment type="caution">
    <text evidence="14">The sequence shown here is derived from an EMBL/GenBank/DDBJ whole genome shotgun (WGS) entry which is preliminary data.</text>
</comment>
<dbReference type="Proteomes" id="UP000294480">
    <property type="component" value="Unassembled WGS sequence"/>
</dbReference>
<dbReference type="InterPro" id="IPR052348">
    <property type="entry name" value="Metallopeptidase_M50B"/>
</dbReference>
<keyword evidence="9" id="KW-0862">Zinc</keyword>
<dbReference type="GO" id="GO:0005886">
    <property type="term" value="C:plasma membrane"/>
    <property type="evidence" value="ECO:0007669"/>
    <property type="project" value="UniProtKB-SubCell"/>
</dbReference>
<feature type="transmembrane region" description="Helical" evidence="13">
    <location>
        <begin position="182"/>
        <end position="203"/>
    </location>
</feature>
<keyword evidence="6 13" id="KW-0812">Transmembrane</keyword>
<comment type="similarity">
    <text evidence="3">Belongs to the peptidase M50B family.</text>
</comment>
<sequence>MNIDMAELIRDLTIYIIPIIFAVTLHEAAHAYAARYFGDNTAHSMGRTSLNPMVHIDPIGTVVMPLAMFIFTNGNFFFGYAKPVPVITSRLRNPKADMAMVALAGPMANAVMALGWAVFALLAATFLPTQEFFSLVARAGVLSNLLMFAFNLFPLLPLDGGRILAGILPDSLARPFSAIEQYGTFIILFLVISGSGLIGQYWISPIMNIMAKIISALVFPLARILA</sequence>
<keyword evidence="12 13" id="KW-0472">Membrane</keyword>
<keyword evidence="5 14" id="KW-0645">Protease</keyword>
<evidence type="ECO:0000256" key="7">
    <source>
        <dbReference type="ARBA" id="ARBA00022723"/>
    </source>
</evidence>
<evidence type="ECO:0000256" key="11">
    <source>
        <dbReference type="ARBA" id="ARBA00023049"/>
    </source>
</evidence>
<feature type="transmembrane region" description="Helical" evidence="13">
    <location>
        <begin position="132"/>
        <end position="153"/>
    </location>
</feature>
<accession>A0A4R6Y5L7</accession>
<name>A0A4R6Y5L7_9BURK</name>
<evidence type="ECO:0000256" key="5">
    <source>
        <dbReference type="ARBA" id="ARBA00022670"/>
    </source>
</evidence>
<evidence type="ECO:0000256" key="1">
    <source>
        <dbReference type="ARBA" id="ARBA00001947"/>
    </source>
</evidence>
<keyword evidence="11" id="KW-0482">Metalloprotease</keyword>
<reference evidence="14 15" key="1">
    <citation type="submission" date="2019-03" db="EMBL/GenBank/DDBJ databases">
        <title>Genomic Encyclopedia of Type Strains, Phase IV (KMG-IV): sequencing the most valuable type-strain genomes for metagenomic binning, comparative biology and taxonomic classification.</title>
        <authorList>
            <person name="Goeker M."/>
        </authorList>
    </citation>
    <scope>NUCLEOTIDE SEQUENCE [LARGE SCALE GENOMIC DNA]</scope>
    <source>
        <strain evidence="14 15">DSM 102852</strain>
    </source>
</reference>
<feature type="transmembrane region" description="Helical" evidence="13">
    <location>
        <begin position="53"/>
        <end position="78"/>
    </location>
</feature>
<evidence type="ECO:0000256" key="9">
    <source>
        <dbReference type="ARBA" id="ARBA00022833"/>
    </source>
</evidence>
<keyword evidence="15" id="KW-1185">Reference proteome</keyword>